<keyword evidence="2 7" id="KW-0645">Protease</keyword>
<keyword evidence="11" id="KW-1185">Reference proteome</keyword>
<dbReference type="PANTHER" id="PTHR43660:SF1">
    <property type="entry name" value="DIPEPTIDYL CARBOXYPEPTIDASE"/>
    <property type="match status" value="1"/>
</dbReference>
<dbReference type="CDD" id="cd06456">
    <property type="entry name" value="M3A_DCP"/>
    <property type="match status" value="1"/>
</dbReference>
<dbReference type="EMBL" id="JBHMBL010000001">
    <property type="protein sequence ID" value="MFB9642496.1"/>
    <property type="molecule type" value="Genomic_DNA"/>
</dbReference>
<sequence length="718" mass="77566">MSASTNNPLLEPSPLPFRLPLFELIAPEHFREALSLGIAEQEAELAEIASNPEPPSFANTVVALERSGALLRRVLPVFENRSAADADAAIDALEAEFAPKLAALRDAVLLEQRLFARLEALVTALDAGELDLDDDVDADVDANTDEPASESARAPGSAAASDRLAARAYLLRRRHRIALLAGARLSADGRTELSRLNERIAGLTTAFQRQLLADGNSRALHLGDERELAGLDDARRATAAAAAEARGLRGWVIPLVLPTQQPALAELTDPEVRERLLAASRGRGTSGGPHDTREILLELVRVRAARAALLGFADHATAVTADETAGSPAAVAELIAELAPRAIANAHREAADLAALAERDGRGRLEASDWLHLAERERAERHAVDLGAMRPYLEAGRVLRDGVFHAATLLYGLRFDERRDLVAHHPDARVFEVSEADGSPVGLYLLDLYARDSKRGGAWMSSLVEQSDLAGELPVVVNHLNVQKPPAGDPTLLTFDETETLFHEFGHALHGLLARVEFPSAAGTNVFRDFVELPSQVNELWALRPEILGRYAVHHESGAPIPAEFVERLISSRTFGEGFATTEYLAAAALDQAWHRLDIDAAAALDGVDAVAEFEGRALAEAGLADPRIPPRYSSGYFAHVFAGGYDAGYYSYVWSEVPGADIMAWFEQHGGARREPGERFRAEILAPGGSRDPRESIRRLLGREPAIDALLARRGLA</sequence>
<dbReference type="PANTHER" id="PTHR43660">
    <property type="entry name" value="DIPEPTIDYL CARBOXYPEPTIDASE"/>
    <property type="match status" value="1"/>
</dbReference>
<dbReference type="Pfam" id="PF01432">
    <property type="entry name" value="Peptidase_M3"/>
    <property type="match status" value="1"/>
</dbReference>
<evidence type="ECO:0000313" key="10">
    <source>
        <dbReference type="EMBL" id="MFB9642496.1"/>
    </source>
</evidence>
<dbReference type="Gene3D" id="1.10.1370.40">
    <property type="match status" value="1"/>
</dbReference>
<feature type="domain" description="Peptidase M3A/M3B catalytic" evidence="9">
    <location>
        <begin position="264"/>
        <end position="716"/>
    </location>
</feature>
<dbReference type="InterPro" id="IPR024077">
    <property type="entry name" value="Neurolysin/TOP_dom2"/>
</dbReference>
<organism evidence="10 11">
    <name type="scientific">Agromyces lapidis</name>
    <dbReference type="NCBI Taxonomy" id="279574"/>
    <lineage>
        <taxon>Bacteria</taxon>
        <taxon>Bacillati</taxon>
        <taxon>Actinomycetota</taxon>
        <taxon>Actinomycetes</taxon>
        <taxon>Micrococcales</taxon>
        <taxon>Microbacteriaceae</taxon>
        <taxon>Agromyces</taxon>
    </lineage>
</organism>
<proteinExistence type="inferred from homology"/>
<dbReference type="InterPro" id="IPR045090">
    <property type="entry name" value="Pept_M3A_M3B"/>
</dbReference>
<gene>
    <name evidence="10" type="ORF">ACFFQV_09385</name>
</gene>
<dbReference type="RefSeq" id="WP_157424201.1">
    <property type="nucleotide sequence ID" value="NZ_BAAANI010000001.1"/>
</dbReference>
<evidence type="ECO:0000256" key="6">
    <source>
        <dbReference type="ARBA" id="ARBA00023049"/>
    </source>
</evidence>
<dbReference type="Gene3D" id="1.10.1370.10">
    <property type="entry name" value="Neurolysin, domain 3"/>
    <property type="match status" value="1"/>
</dbReference>
<evidence type="ECO:0000313" key="11">
    <source>
        <dbReference type="Proteomes" id="UP001589667"/>
    </source>
</evidence>
<evidence type="ECO:0000256" key="3">
    <source>
        <dbReference type="ARBA" id="ARBA00022723"/>
    </source>
</evidence>
<evidence type="ECO:0000256" key="1">
    <source>
        <dbReference type="ARBA" id="ARBA00006040"/>
    </source>
</evidence>
<comment type="similarity">
    <text evidence="1 7">Belongs to the peptidase M3 family.</text>
</comment>
<dbReference type="InterPro" id="IPR001567">
    <property type="entry name" value="Pept_M3A_M3B_dom"/>
</dbReference>
<feature type="region of interest" description="Disordered" evidence="8">
    <location>
        <begin position="137"/>
        <end position="159"/>
    </location>
</feature>
<dbReference type="Gene3D" id="3.40.390.10">
    <property type="entry name" value="Collagenase (Catalytic Domain)"/>
    <property type="match status" value="1"/>
</dbReference>
<comment type="caution">
    <text evidence="10">The sequence shown here is derived from an EMBL/GenBank/DDBJ whole genome shotgun (WGS) entry which is preliminary data.</text>
</comment>
<evidence type="ECO:0000256" key="4">
    <source>
        <dbReference type="ARBA" id="ARBA00022801"/>
    </source>
</evidence>
<feature type="compositionally biased region" description="Acidic residues" evidence="8">
    <location>
        <begin position="137"/>
        <end position="148"/>
    </location>
</feature>
<dbReference type="Proteomes" id="UP001589667">
    <property type="component" value="Unassembled WGS sequence"/>
</dbReference>
<name>A0ABV5SSQ1_9MICO</name>
<protein>
    <submittedName>
        <fullName evidence="10">M3 family metallopeptidase</fullName>
    </submittedName>
</protein>
<evidence type="ECO:0000259" key="9">
    <source>
        <dbReference type="Pfam" id="PF01432"/>
    </source>
</evidence>
<keyword evidence="3 7" id="KW-0479">Metal-binding</keyword>
<evidence type="ECO:0000256" key="7">
    <source>
        <dbReference type="RuleBase" id="RU003435"/>
    </source>
</evidence>
<dbReference type="InterPro" id="IPR034005">
    <property type="entry name" value="M3A_DCP"/>
</dbReference>
<evidence type="ECO:0000256" key="2">
    <source>
        <dbReference type="ARBA" id="ARBA00022670"/>
    </source>
</evidence>
<accession>A0ABV5SSQ1</accession>
<comment type="cofactor">
    <cofactor evidence="7">
        <name>Zn(2+)</name>
        <dbReference type="ChEBI" id="CHEBI:29105"/>
    </cofactor>
    <text evidence="7">Binds 1 zinc ion.</text>
</comment>
<evidence type="ECO:0000256" key="8">
    <source>
        <dbReference type="SAM" id="MobiDB-lite"/>
    </source>
</evidence>
<dbReference type="InterPro" id="IPR024079">
    <property type="entry name" value="MetalloPept_cat_dom_sf"/>
</dbReference>
<keyword evidence="5 7" id="KW-0862">Zinc</keyword>
<keyword evidence="6 7" id="KW-0482">Metalloprotease</keyword>
<reference evidence="10 11" key="1">
    <citation type="submission" date="2024-09" db="EMBL/GenBank/DDBJ databases">
        <authorList>
            <person name="Sun Q."/>
            <person name="Mori K."/>
        </authorList>
    </citation>
    <scope>NUCLEOTIDE SEQUENCE [LARGE SCALE GENOMIC DNA]</scope>
    <source>
        <strain evidence="10 11">JCM 14321</strain>
    </source>
</reference>
<dbReference type="SUPFAM" id="SSF55486">
    <property type="entry name" value="Metalloproteases ('zincins'), catalytic domain"/>
    <property type="match status" value="1"/>
</dbReference>
<keyword evidence="4 7" id="KW-0378">Hydrolase</keyword>
<evidence type="ECO:0000256" key="5">
    <source>
        <dbReference type="ARBA" id="ARBA00022833"/>
    </source>
</evidence>